<dbReference type="AlphaFoldDB" id="A0A117ING8"/>
<protein>
    <recommendedName>
        <fullName evidence="4">Transmembrane protein</fullName>
    </recommendedName>
</protein>
<proteinExistence type="predicted"/>
<keyword evidence="1" id="KW-1133">Transmembrane helix</keyword>
<comment type="caution">
    <text evidence="2">The sequence shown here is derived from an EMBL/GenBank/DDBJ whole genome shotgun (WGS) entry which is preliminary data.</text>
</comment>
<feature type="transmembrane region" description="Helical" evidence="1">
    <location>
        <begin position="74"/>
        <end position="95"/>
    </location>
</feature>
<keyword evidence="1" id="KW-0812">Transmembrane</keyword>
<dbReference type="RefSeq" id="WP_003924642.1">
    <property type="nucleotide sequence ID" value="NZ_BCTB01000049.1"/>
</dbReference>
<dbReference type="Proteomes" id="UP000069654">
    <property type="component" value="Unassembled WGS sequence"/>
</dbReference>
<accession>A0A117ING8</accession>
<feature type="transmembrane region" description="Helical" evidence="1">
    <location>
        <begin position="126"/>
        <end position="146"/>
    </location>
</feature>
<dbReference type="STRING" id="1797.RMCT_3807"/>
<dbReference type="OrthoDB" id="2930221at2"/>
<evidence type="ECO:0000313" key="2">
    <source>
        <dbReference type="EMBL" id="GAT16838.1"/>
    </source>
</evidence>
<gene>
    <name evidence="2" type="ORF">RMCT_3807</name>
</gene>
<dbReference type="EMBL" id="BCTB01000049">
    <property type="protein sequence ID" value="GAT16838.1"/>
    <property type="molecule type" value="Genomic_DNA"/>
</dbReference>
<reference evidence="3" key="2">
    <citation type="submission" date="2016-02" db="EMBL/GenBank/DDBJ databases">
        <title>Draft genome sequence of five rapidly growing Mycobacterium species.</title>
        <authorList>
            <person name="Katahira K."/>
            <person name="Gotou Y."/>
            <person name="Iida K."/>
            <person name="Ogura Y."/>
            <person name="Hayashi T."/>
        </authorList>
    </citation>
    <scope>NUCLEOTIDE SEQUENCE [LARGE SCALE GENOMIC DNA]</scope>
    <source>
        <strain evidence="3">JCM6362</strain>
    </source>
</reference>
<organism evidence="2 3">
    <name type="scientific">Mycolicibacterium thermoresistibile</name>
    <name type="common">Mycobacterium thermoresistibile</name>
    <dbReference type="NCBI Taxonomy" id="1797"/>
    <lineage>
        <taxon>Bacteria</taxon>
        <taxon>Bacillati</taxon>
        <taxon>Actinomycetota</taxon>
        <taxon>Actinomycetes</taxon>
        <taxon>Mycobacteriales</taxon>
        <taxon>Mycobacteriaceae</taxon>
        <taxon>Mycolicibacterium</taxon>
    </lineage>
</organism>
<reference evidence="2 3" key="1">
    <citation type="journal article" date="2016" name="Genome Announc.">
        <title>Draft Genome Sequences of Five Rapidly Growing Mycobacterium Species, M. thermoresistibile, M. fortuitum subsp. acetamidolyticum, M. canariasense, M. brisbanense, and M. novocastrense.</title>
        <authorList>
            <person name="Katahira K."/>
            <person name="Ogura Y."/>
            <person name="Gotoh Y."/>
            <person name="Hayashi T."/>
        </authorList>
    </citation>
    <scope>NUCLEOTIDE SEQUENCE [LARGE SCALE GENOMIC DNA]</scope>
    <source>
        <strain evidence="2 3">JCM6362</strain>
    </source>
</reference>
<feature type="transmembrane region" description="Helical" evidence="1">
    <location>
        <begin position="45"/>
        <end position="67"/>
    </location>
</feature>
<evidence type="ECO:0000313" key="3">
    <source>
        <dbReference type="Proteomes" id="UP000069654"/>
    </source>
</evidence>
<sequence length="156" mass="17183">MRWHRLATLLQVVLLAYWVATEVVDLYPLNDLASRPADYDLQASIAVNVLQQLAYMALFAVGLWWTAAAATVGYGVYLGLQLWTWWVPYLTGVAADGADRKLDQFSDTVSVLPVIDGRIGPDLQHLVLQTLTALTVLCSAMAARALRRARTIDLGP</sequence>
<evidence type="ECO:0000256" key="1">
    <source>
        <dbReference type="SAM" id="Phobius"/>
    </source>
</evidence>
<name>A0A117ING8_MYCTH</name>
<keyword evidence="1" id="KW-0472">Membrane</keyword>
<evidence type="ECO:0008006" key="4">
    <source>
        <dbReference type="Google" id="ProtNLM"/>
    </source>
</evidence>